<organism evidence="1 2">
    <name type="scientific">Candidatus Desulfosporosinus infrequens</name>
    <dbReference type="NCBI Taxonomy" id="2043169"/>
    <lineage>
        <taxon>Bacteria</taxon>
        <taxon>Bacillati</taxon>
        <taxon>Bacillota</taxon>
        <taxon>Clostridia</taxon>
        <taxon>Eubacteriales</taxon>
        <taxon>Desulfitobacteriaceae</taxon>
        <taxon>Desulfosporosinus</taxon>
    </lineage>
</organism>
<protein>
    <submittedName>
        <fullName evidence="1">Uncharacterized protein</fullName>
    </submittedName>
</protein>
<reference evidence="2" key="1">
    <citation type="submission" date="2018-02" db="EMBL/GenBank/DDBJ databases">
        <authorList>
            <person name="Hausmann B."/>
        </authorList>
    </citation>
    <scope>NUCLEOTIDE SEQUENCE [LARGE SCALE GENOMIC DNA]</scope>
    <source>
        <strain evidence="2">Peat soil MAG SbF1</strain>
    </source>
</reference>
<evidence type="ECO:0000313" key="2">
    <source>
        <dbReference type="Proteomes" id="UP000238916"/>
    </source>
</evidence>
<evidence type="ECO:0000313" key="1">
    <source>
        <dbReference type="EMBL" id="SPF53042.1"/>
    </source>
</evidence>
<name>A0A2U3LMH0_9FIRM</name>
<sequence>MRESQSQSFFIPLYFDEAEADLWLALQQIEPEKRTAFIKATLRQVLLAENEVETPIGTAHLLKDDIVEDEMFSTVEEETFSIVEDETFSLEALFSQGTKPTLHTDPWDSVDEQNEHLDRAGEQDFDLESLNVDTTLPSTGFEYMMRHIIGTEDDEVILKILRGSQGES</sequence>
<dbReference type="AlphaFoldDB" id="A0A2U3LMH0"/>
<dbReference type="Proteomes" id="UP000238916">
    <property type="component" value="Unassembled WGS sequence"/>
</dbReference>
<dbReference type="EMBL" id="OMOF01000590">
    <property type="protein sequence ID" value="SPF53042.1"/>
    <property type="molecule type" value="Genomic_DNA"/>
</dbReference>
<gene>
    <name evidence="1" type="ORF">SBF1_630007</name>
</gene>
<accession>A0A2U3LMH0</accession>
<proteinExistence type="predicted"/>
<dbReference type="OrthoDB" id="1798723at2"/>